<dbReference type="Pfam" id="PF17668">
    <property type="entry name" value="Acetyltransf_17"/>
    <property type="match status" value="1"/>
</dbReference>
<evidence type="ECO:0000256" key="3">
    <source>
        <dbReference type="HAMAP-Rule" id="MF_01812"/>
    </source>
</evidence>
<dbReference type="Gene3D" id="3.30.1050.10">
    <property type="entry name" value="SCP2 sterol-binding domain"/>
    <property type="match status" value="1"/>
</dbReference>
<dbReference type="Proteomes" id="UP001172708">
    <property type="component" value="Unassembled WGS sequence"/>
</dbReference>
<dbReference type="Pfam" id="PF13527">
    <property type="entry name" value="Acetyltransf_9"/>
    <property type="match status" value="1"/>
</dbReference>
<dbReference type="InterPro" id="IPR025559">
    <property type="entry name" value="Eis_dom"/>
</dbReference>
<keyword evidence="1 3" id="KW-0808">Transferase</keyword>
<dbReference type="HAMAP" id="MF_01812">
    <property type="entry name" value="Eis"/>
    <property type="match status" value="1"/>
</dbReference>
<dbReference type="InterPro" id="IPR041380">
    <property type="entry name" value="Acetyltransf_17"/>
</dbReference>
<dbReference type="EC" id="2.3.1.-" evidence="6"/>
<feature type="active site" description="Proton acceptor; via carboxylate" evidence="3">
    <location>
        <position position="423"/>
    </location>
</feature>
<dbReference type="EMBL" id="JAUHQA010000001">
    <property type="protein sequence ID" value="MDN4479784.1"/>
    <property type="molecule type" value="Genomic_DNA"/>
</dbReference>
<keyword evidence="7" id="KW-1185">Reference proteome</keyword>
<feature type="binding site" evidence="3">
    <location>
        <begin position="100"/>
        <end position="105"/>
    </location>
    <ligand>
        <name>acetyl-CoA</name>
        <dbReference type="ChEBI" id="CHEBI:57288"/>
    </ligand>
</feature>
<name>A0ABT8GEL6_9MICO</name>
<comment type="caution">
    <text evidence="3">Lacks conserved residue(s) required for the propagation of feature annotation.</text>
</comment>
<evidence type="ECO:0000313" key="6">
    <source>
        <dbReference type="EMBL" id="MDN4479784.1"/>
    </source>
</evidence>
<dbReference type="InterPro" id="IPR051554">
    <property type="entry name" value="Acetyltransferase_Eis"/>
</dbReference>
<evidence type="ECO:0000259" key="4">
    <source>
        <dbReference type="Pfam" id="PF13530"/>
    </source>
</evidence>
<sequence>MTTPQGYHALSVDHSRAAEVLHVDAFAFAFTVPEKDAGFIHDILPWDRTRAIEVVDPLRGRVGTLAAVHASFAFKTRVPGGREVATAGLSWVGVHPGHRRRGLLRAMIHDHFSRSLARGEVISTLFAAETQIYQRFGYGLAATEARVQLGRGVDIRPLEGSDALSVEIDSASLERHGDEIRSIQSRMARPGTVTTLAPQTLADILMDLEIDREGGEELRIAVVRDGADPVAWALFQRKGDWGDSGPDGKVRVRAWGALDAASTVRLWGVLVDFDLMATTYAGKFALDDPLLLRLKDIRSAKVAVADNLWVRILDVAEALQARGYAAECDVTIHLEDAFLPLNAGVWRIHVASGEARVTRDDGADPASADLRIDIQELGAAYLGGTTITELLRAGLVDERTPGTAAELSRAMASDIKPVANFGF</sequence>
<dbReference type="Pfam" id="PF13530">
    <property type="entry name" value="SCP2_2"/>
    <property type="match status" value="1"/>
</dbReference>
<evidence type="ECO:0000259" key="5">
    <source>
        <dbReference type="Pfam" id="PF17668"/>
    </source>
</evidence>
<dbReference type="Gene3D" id="3.40.630.30">
    <property type="match status" value="2"/>
</dbReference>
<dbReference type="InterPro" id="IPR022902">
    <property type="entry name" value="NAcTrfase_Eis"/>
</dbReference>
<protein>
    <submittedName>
        <fullName evidence="6">GNAT family N-acetyltransferase</fullName>
        <ecNumber evidence="6">2.3.1.-</ecNumber>
    </submittedName>
</protein>
<comment type="similarity">
    <text evidence="3">Belongs to the acetyltransferase Eis family.</text>
</comment>
<dbReference type="RefSeq" id="WP_301140993.1">
    <property type="nucleotide sequence ID" value="NZ_JAUHQA010000001.1"/>
</dbReference>
<feature type="binding site" evidence="3">
    <location>
        <begin position="92"/>
        <end position="94"/>
    </location>
    <ligand>
        <name>acetyl-CoA</name>
        <dbReference type="ChEBI" id="CHEBI:57288"/>
    </ligand>
</feature>
<comment type="caution">
    <text evidence="6">The sequence shown here is derived from an EMBL/GenBank/DDBJ whole genome shotgun (WGS) entry which is preliminary data.</text>
</comment>
<accession>A0ABT8GEL6</accession>
<dbReference type="InterPro" id="IPR036527">
    <property type="entry name" value="SCP2_sterol-bd_dom_sf"/>
</dbReference>
<dbReference type="GO" id="GO:0016746">
    <property type="term" value="F:acyltransferase activity"/>
    <property type="evidence" value="ECO:0007669"/>
    <property type="project" value="UniProtKB-KW"/>
</dbReference>
<dbReference type="PANTHER" id="PTHR37817:SF1">
    <property type="entry name" value="N-ACETYLTRANSFERASE EIS"/>
    <property type="match status" value="1"/>
</dbReference>
<proteinExistence type="inferred from homology"/>
<evidence type="ECO:0000256" key="1">
    <source>
        <dbReference type="ARBA" id="ARBA00022679"/>
    </source>
</evidence>
<dbReference type="NCBIfam" id="NF002367">
    <property type="entry name" value="PRK01346.1-4"/>
    <property type="match status" value="1"/>
</dbReference>
<evidence type="ECO:0000256" key="2">
    <source>
        <dbReference type="ARBA" id="ARBA00023315"/>
    </source>
</evidence>
<feature type="active site" description="Proton donor" evidence="3">
    <location>
        <position position="133"/>
    </location>
</feature>
<keyword evidence="2 3" id="KW-0012">Acyltransferase</keyword>
<comment type="subunit">
    <text evidence="3">Homohexamer; trimer of dimers.</text>
</comment>
<evidence type="ECO:0000313" key="7">
    <source>
        <dbReference type="Proteomes" id="UP001172708"/>
    </source>
</evidence>
<reference evidence="6" key="1">
    <citation type="submission" date="2023-06" db="EMBL/GenBank/DDBJ databases">
        <title>Egi l300058.</title>
        <authorList>
            <person name="Gao L."/>
            <person name="Fang B.-Z."/>
            <person name="Li W.-J."/>
        </authorList>
    </citation>
    <scope>NUCLEOTIDE SEQUENCE</scope>
    <source>
        <strain evidence="6">EGI L300058</strain>
    </source>
</reference>
<feature type="domain" description="Enhanced intracellular survival protein" evidence="4">
    <location>
        <begin position="315"/>
        <end position="418"/>
    </location>
</feature>
<organism evidence="6 7">
    <name type="scientific">Demequina muriae</name>
    <dbReference type="NCBI Taxonomy" id="3051664"/>
    <lineage>
        <taxon>Bacteria</taxon>
        <taxon>Bacillati</taxon>
        <taxon>Actinomycetota</taxon>
        <taxon>Actinomycetes</taxon>
        <taxon>Micrococcales</taxon>
        <taxon>Demequinaceae</taxon>
        <taxon>Demequina</taxon>
    </lineage>
</organism>
<dbReference type="SUPFAM" id="SSF55729">
    <property type="entry name" value="Acyl-CoA N-acyltransferases (Nat)"/>
    <property type="match status" value="1"/>
</dbReference>
<dbReference type="InterPro" id="IPR016181">
    <property type="entry name" value="Acyl_CoA_acyltransferase"/>
</dbReference>
<gene>
    <name evidence="6" type="ORF">QQX02_02440</name>
</gene>
<feature type="domain" description="Eis-like acetyltransferase" evidence="5">
    <location>
        <begin position="213"/>
        <end position="312"/>
    </location>
</feature>
<dbReference type="SUPFAM" id="SSF55718">
    <property type="entry name" value="SCP-like"/>
    <property type="match status" value="1"/>
</dbReference>
<dbReference type="PANTHER" id="PTHR37817">
    <property type="entry name" value="N-ACETYLTRANSFERASE EIS"/>
    <property type="match status" value="1"/>
</dbReference>